<dbReference type="AlphaFoldDB" id="A0A0D3K3P9"/>
<reference evidence="3" key="1">
    <citation type="journal article" date="2013" name="Nature">
        <title>Pan genome of the phytoplankton Emiliania underpins its global distribution.</title>
        <authorList>
            <person name="Read B.A."/>
            <person name="Kegel J."/>
            <person name="Klute M.J."/>
            <person name="Kuo A."/>
            <person name="Lefebvre S.C."/>
            <person name="Maumus F."/>
            <person name="Mayer C."/>
            <person name="Miller J."/>
            <person name="Monier A."/>
            <person name="Salamov A."/>
            <person name="Young J."/>
            <person name="Aguilar M."/>
            <person name="Claverie J.M."/>
            <person name="Frickenhaus S."/>
            <person name="Gonzalez K."/>
            <person name="Herman E.K."/>
            <person name="Lin Y.C."/>
            <person name="Napier J."/>
            <person name="Ogata H."/>
            <person name="Sarno A.F."/>
            <person name="Shmutz J."/>
            <person name="Schroeder D."/>
            <person name="de Vargas C."/>
            <person name="Verret F."/>
            <person name="von Dassow P."/>
            <person name="Valentin K."/>
            <person name="Van de Peer Y."/>
            <person name="Wheeler G."/>
            <person name="Dacks J.B."/>
            <person name="Delwiche C.F."/>
            <person name="Dyhrman S.T."/>
            <person name="Glockner G."/>
            <person name="John U."/>
            <person name="Richards T."/>
            <person name="Worden A.Z."/>
            <person name="Zhang X."/>
            <person name="Grigoriev I.V."/>
            <person name="Allen A.E."/>
            <person name="Bidle K."/>
            <person name="Borodovsky M."/>
            <person name="Bowler C."/>
            <person name="Brownlee C."/>
            <person name="Cock J.M."/>
            <person name="Elias M."/>
            <person name="Gladyshev V.N."/>
            <person name="Groth M."/>
            <person name="Guda C."/>
            <person name="Hadaegh A."/>
            <person name="Iglesias-Rodriguez M.D."/>
            <person name="Jenkins J."/>
            <person name="Jones B.M."/>
            <person name="Lawson T."/>
            <person name="Leese F."/>
            <person name="Lindquist E."/>
            <person name="Lobanov A."/>
            <person name="Lomsadze A."/>
            <person name="Malik S.B."/>
            <person name="Marsh M.E."/>
            <person name="Mackinder L."/>
            <person name="Mock T."/>
            <person name="Mueller-Roeber B."/>
            <person name="Pagarete A."/>
            <person name="Parker M."/>
            <person name="Probert I."/>
            <person name="Quesneville H."/>
            <person name="Raines C."/>
            <person name="Rensing S.A."/>
            <person name="Riano-Pachon D.M."/>
            <person name="Richier S."/>
            <person name="Rokitta S."/>
            <person name="Shiraiwa Y."/>
            <person name="Soanes D.M."/>
            <person name="van der Giezen M."/>
            <person name="Wahlund T.M."/>
            <person name="Williams B."/>
            <person name="Wilson W."/>
            <person name="Wolfe G."/>
            <person name="Wurch L.L."/>
        </authorList>
    </citation>
    <scope>NUCLEOTIDE SEQUENCE</scope>
</reference>
<dbReference type="PaxDb" id="2903-EOD30384"/>
<keyword evidence="1" id="KW-0732">Signal</keyword>
<dbReference type="InterPro" id="IPR046733">
    <property type="entry name" value="DUF6625"/>
</dbReference>
<sequence>MRDARLLCVLCVSHVAHAVPLPPPLGVTSAQERPLLRHPEFRIAFTLPWIGSAFPVWAPYFFASCSRSSFIADWLIFHEGCCPRIHSAHRQLLEQSSGAGCLTTSNYTTLAAKAYMLSYPDVAPRPSNLAHFQKARGGQSPSGALAIPPAPCCLYAPISDSLFAPSATRSGTVFRDYLRGYSHWSYTDMDLFVGDLPLFIELTELRDYDIFTYTQGDTENLYLRGQFAPHRNTPSVNALFLRCPRLGAGLTESLEAKSREAESSRRGPHEQYFPDDEGCYSWVVATSSARVRYAPKAFADMDFRPVFFADGAILRDASADRAVPSGGSAACSLGQGRMDTAPSMAMAGAQRTVGPPFRVELSPACPSEGWVESQYRRLNRSGWPGEQGAGEWSWNWNVEHADGSWWAQVMAPVELQGGCEEGAFFHFQTWKRQYKTLAYGSPGLPALRGGRHWRASPEGLLPVVAPDGALDRGLNLSEGGLLTG</sequence>
<dbReference type="HOGENOM" id="CLU_600561_0_0_1"/>
<evidence type="ECO:0000313" key="2">
    <source>
        <dbReference type="EnsemblProtists" id="EOD30384"/>
    </source>
</evidence>
<proteinExistence type="predicted"/>
<protein>
    <recommendedName>
        <fullName evidence="4">Mannosyltransferase</fullName>
    </recommendedName>
</protein>
<reference evidence="2" key="2">
    <citation type="submission" date="2024-10" db="UniProtKB">
        <authorList>
            <consortium name="EnsemblProtists"/>
        </authorList>
    </citation>
    <scope>IDENTIFICATION</scope>
</reference>
<feature type="signal peptide" evidence="1">
    <location>
        <begin position="1"/>
        <end position="18"/>
    </location>
</feature>
<dbReference type="KEGG" id="ehx:EMIHUDRAFT_232898"/>
<keyword evidence="3" id="KW-1185">Reference proteome</keyword>
<dbReference type="GeneID" id="17275656"/>
<dbReference type="RefSeq" id="XP_005782813.1">
    <property type="nucleotide sequence ID" value="XM_005782756.1"/>
</dbReference>
<name>A0A0D3K3P9_EMIH1</name>
<evidence type="ECO:0008006" key="4">
    <source>
        <dbReference type="Google" id="ProtNLM"/>
    </source>
</evidence>
<dbReference type="Pfam" id="PF20330">
    <property type="entry name" value="DUF6625"/>
    <property type="match status" value="1"/>
</dbReference>
<evidence type="ECO:0000313" key="3">
    <source>
        <dbReference type="Proteomes" id="UP000013827"/>
    </source>
</evidence>
<dbReference type="EnsemblProtists" id="EOD30384">
    <property type="protein sequence ID" value="EOD30384"/>
    <property type="gene ID" value="EMIHUDRAFT_232898"/>
</dbReference>
<feature type="chain" id="PRO_5044229145" description="Mannosyltransferase" evidence="1">
    <location>
        <begin position="19"/>
        <end position="484"/>
    </location>
</feature>
<organism evidence="2 3">
    <name type="scientific">Emiliania huxleyi (strain CCMP1516)</name>
    <dbReference type="NCBI Taxonomy" id="280463"/>
    <lineage>
        <taxon>Eukaryota</taxon>
        <taxon>Haptista</taxon>
        <taxon>Haptophyta</taxon>
        <taxon>Prymnesiophyceae</taxon>
        <taxon>Isochrysidales</taxon>
        <taxon>Noelaerhabdaceae</taxon>
        <taxon>Emiliania</taxon>
    </lineage>
</organism>
<dbReference type="Proteomes" id="UP000013827">
    <property type="component" value="Unassembled WGS sequence"/>
</dbReference>
<accession>A0A0D3K3P9</accession>
<evidence type="ECO:0000256" key="1">
    <source>
        <dbReference type="SAM" id="SignalP"/>
    </source>
</evidence>